<dbReference type="InterPro" id="IPR011044">
    <property type="entry name" value="Quino_amine_DH_bsu"/>
</dbReference>
<dbReference type="Pfam" id="PF05096">
    <property type="entry name" value="Glu_cyclase_2"/>
    <property type="match status" value="1"/>
</dbReference>
<dbReference type="PANTHER" id="PTHR31270">
    <property type="entry name" value="GLUTAMINYL-PEPTIDE CYCLOTRANSFERASE"/>
    <property type="match status" value="1"/>
</dbReference>
<name>A0ABT5HNY5_9CAUL</name>
<organism evidence="1 2">
    <name type="scientific">Asticcacaulis aquaticus</name>
    <dbReference type="NCBI Taxonomy" id="2984212"/>
    <lineage>
        <taxon>Bacteria</taxon>
        <taxon>Pseudomonadati</taxon>
        <taxon>Pseudomonadota</taxon>
        <taxon>Alphaproteobacteria</taxon>
        <taxon>Caulobacterales</taxon>
        <taxon>Caulobacteraceae</taxon>
        <taxon>Asticcacaulis</taxon>
    </lineage>
</organism>
<sequence length="254" mass="28133">MASPVAHAQVVAAPVEAANVTRFGYRVVKAYPHDPKAFTEGLFFLDGHLYESTGMEGASVIRRVDLDTGKVQRQFDLAPEYFGEGIAPWKDRIIGLTWKHGKAFVIGKASFALEGHLTYSGEGWGLTHDGQNLIMSDGTDRLRFLDPESFRPVRDVPVTIRGKPLDYLNELEWIDGAVYANIWQTDYIVRIDPRTGTVTGVVDLSGLLDHAPGKAGNVDVLNGIAYDAQTRRLFVTGKYWPALFEIELVEKPAN</sequence>
<gene>
    <name evidence="1" type="ORF">PQU92_00690</name>
</gene>
<accession>A0ABT5HNY5</accession>
<keyword evidence="2" id="KW-1185">Reference proteome</keyword>
<dbReference type="RefSeq" id="WP_272746297.1">
    <property type="nucleotide sequence ID" value="NZ_JAQQKX010000001.1"/>
</dbReference>
<dbReference type="SUPFAM" id="SSF50969">
    <property type="entry name" value="YVTN repeat-like/Quinoprotein amine dehydrogenase"/>
    <property type="match status" value="1"/>
</dbReference>
<protein>
    <submittedName>
        <fullName evidence="1">Glutaminyl-peptide cyclotransferase</fullName>
    </submittedName>
</protein>
<dbReference type="PANTHER" id="PTHR31270:SF1">
    <property type="entry name" value="GLUTAMINYL-PEPTIDE CYCLOTRANSFERASE"/>
    <property type="match status" value="1"/>
</dbReference>
<evidence type="ECO:0000313" key="1">
    <source>
        <dbReference type="EMBL" id="MDC7681776.1"/>
    </source>
</evidence>
<dbReference type="Proteomes" id="UP001214854">
    <property type="component" value="Unassembled WGS sequence"/>
</dbReference>
<dbReference type="InterPro" id="IPR007788">
    <property type="entry name" value="QCT"/>
</dbReference>
<comment type="caution">
    <text evidence="1">The sequence shown here is derived from an EMBL/GenBank/DDBJ whole genome shotgun (WGS) entry which is preliminary data.</text>
</comment>
<proteinExistence type="predicted"/>
<evidence type="ECO:0000313" key="2">
    <source>
        <dbReference type="Proteomes" id="UP001214854"/>
    </source>
</evidence>
<reference evidence="1 2" key="1">
    <citation type="submission" date="2023-01" db="EMBL/GenBank/DDBJ databases">
        <title>Novel species of the genus Asticcacaulis isolated from rivers.</title>
        <authorList>
            <person name="Lu H."/>
        </authorList>
    </citation>
    <scope>NUCLEOTIDE SEQUENCE [LARGE SCALE GENOMIC DNA]</scope>
    <source>
        <strain evidence="1 2">BYS171W</strain>
    </source>
</reference>
<dbReference type="EMBL" id="JAQQKX010000001">
    <property type="protein sequence ID" value="MDC7681776.1"/>
    <property type="molecule type" value="Genomic_DNA"/>
</dbReference>